<dbReference type="EC" id="2.7.13.3" evidence="3"/>
<dbReference type="PANTHER" id="PTHR34220:SF9">
    <property type="entry name" value="SIGNAL TRANSDUCTION HISTIDINE KINASE INTERNAL REGION DOMAIN-CONTAINING PROTEIN"/>
    <property type="match status" value="1"/>
</dbReference>
<keyword evidence="1" id="KW-0472">Membrane</keyword>
<protein>
    <submittedName>
        <fullName evidence="3">Sensor histidine kinase</fullName>
        <ecNumber evidence="3">2.7.13.3</ecNumber>
    </submittedName>
</protein>
<sequence>MPKVLPTASRRSFIFILVWTLFWTLMVLVAIQDFQRNEHSPELWKPILWEGSSALVATAMVLLQLRFSRSHDHLLGSPLRWFAREALWLPLWWLVFTPFAFGIRHAVYALVGDTYRHDPWPQLFLYESMKISIFVGLFTAVRFGIKSYQALVEAQLRAQQAIALQQQAQLQRLAQQMQPHFLFNSLNTISSLMHEDVEKADATLMQLAGVLRTTLSLGEAIEAPLQAELDIARGYAGVMAERFAGRVEIAWRIDETLLAQPLPVMSLQPLLENVFRHTVEKRRGMTHIEVSAQRELGKLVLRVDDDGRLDEGSGDSSTKGCGISLANLRARLAALHGPRASLSLAARDGGGVRAELRLPCAS</sequence>
<dbReference type="SUPFAM" id="SSF55874">
    <property type="entry name" value="ATPase domain of HSP90 chaperone/DNA topoisomerase II/histidine kinase"/>
    <property type="match status" value="1"/>
</dbReference>
<organism evidence="3 4">
    <name type="scientific">Massilia aerilata</name>
    <dbReference type="NCBI Taxonomy" id="453817"/>
    <lineage>
        <taxon>Bacteria</taxon>
        <taxon>Pseudomonadati</taxon>
        <taxon>Pseudomonadota</taxon>
        <taxon>Betaproteobacteria</taxon>
        <taxon>Burkholderiales</taxon>
        <taxon>Oxalobacteraceae</taxon>
        <taxon>Telluria group</taxon>
        <taxon>Massilia</taxon>
    </lineage>
</organism>
<dbReference type="Proteomes" id="UP001596086">
    <property type="component" value="Unassembled WGS sequence"/>
</dbReference>
<feature type="transmembrane region" description="Helical" evidence="1">
    <location>
        <begin position="43"/>
        <end position="65"/>
    </location>
</feature>
<dbReference type="InterPro" id="IPR050640">
    <property type="entry name" value="Bact_2-comp_sensor_kinase"/>
</dbReference>
<name>A0ABW0RUU1_9BURK</name>
<dbReference type="Pfam" id="PF06580">
    <property type="entry name" value="His_kinase"/>
    <property type="match status" value="1"/>
</dbReference>
<dbReference type="PANTHER" id="PTHR34220">
    <property type="entry name" value="SENSOR HISTIDINE KINASE YPDA"/>
    <property type="match status" value="1"/>
</dbReference>
<dbReference type="EMBL" id="JBHSMZ010000005">
    <property type="protein sequence ID" value="MFC5548596.1"/>
    <property type="molecule type" value="Genomic_DNA"/>
</dbReference>
<keyword evidence="4" id="KW-1185">Reference proteome</keyword>
<gene>
    <name evidence="3" type="ORF">ACFPO9_08740</name>
</gene>
<feature type="transmembrane region" description="Helical" evidence="1">
    <location>
        <begin position="86"/>
        <end position="111"/>
    </location>
</feature>
<accession>A0ABW0RUU1</accession>
<feature type="transmembrane region" description="Helical" evidence="1">
    <location>
        <begin position="12"/>
        <end position="31"/>
    </location>
</feature>
<reference evidence="4" key="1">
    <citation type="journal article" date="2019" name="Int. J. Syst. Evol. Microbiol.">
        <title>The Global Catalogue of Microorganisms (GCM) 10K type strain sequencing project: providing services to taxonomists for standard genome sequencing and annotation.</title>
        <authorList>
            <consortium name="The Broad Institute Genomics Platform"/>
            <consortium name="The Broad Institute Genome Sequencing Center for Infectious Disease"/>
            <person name="Wu L."/>
            <person name="Ma J."/>
        </authorList>
    </citation>
    <scope>NUCLEOTIDE SEQUENCE [LARGE SCALE GENOMIC DNA]</scope>
    <source>
        <strain evidence="4">CGMCC 4.5798</strain>
    </source>
</reference>
<comment type="caution">
    <text evidence="3">The sequence shown here is derived from an EMBL/GenBank/DDBJ whole genome shotgun (WGS) entry which is preliminary data.</text>
</comment>
<keyword evidence="1" id="KW-0812">Transmembrane</keyword>
<proteinExistence type="predicted"/>
<keyword evidence="3" id="KW-0808">Transferase</keyword>
<evidence type="ECO:0000313" key="4">
    <source>
        <dbReference type="Proteomes" id="UP001596086"/>
    </source>
</evidence>
<dbReference type="GO" id="GO:0004673">
    <property type="term" value="F:protein histidine kinase activity"/>
    <property type="evidence" value="ECO:0007669"/>
    <property type="project" value="UniProtKB-EC"/>
</dbReference>
<evidence type="ECO:0000256" key="1">
    <source>
        <dbReference type="SAM" id="Phobius"/>
    </source>
</evidence>
<dbReference type="RefSeq" id="WP_379769554.1">
    <property type="nucleotide sequence ID" value="NZ_JBHSMZ010000005.1"/>
</dbReference>
<evidence type="ECO:0000259" key="2">
    <source>
        <dbReference type="Pfam" id="PF06580"/>
    </source>
</evidence>
<feature type="transmembrane region" description="Helical" evidence="1">
    <location>
        <begin position="123"/>
        <end position="145"/>
    </location>
</feature>
<dbReference type="InterPro" id="IPR036890">
    <property type="entry name" value="HATPase_C_sf"/>
</dbReference>
<keyword evidence="1" id="KW-1133">Transmembrane helix</keyword>
<evidence type="ECO:0000313" key="3">
    <source>
        <dbReference type="EMBL" id="MFC5548596.1"/>
    </source>
</evidence>
<dbReference type="InterPro" id="IPR010559">
    <property type="entry name" value="Sig_transdc_His_kin_internal"/>
</dbReference>
<keyword evidence="3" id="KW-0418">Kinase</keyword>
<dbReference type="Gene3D" id="3.30.565.10">
    <property type="entry name" value="Histidine kinase-like ATPase, C-terminal domain"/>
    <property type="match status" value="1"/>
</dbReference>
<feature type="domain" description="Signal transduction histidine kinase internal region" evidence="2">
    <location>
        <begin position="168"/>
        <end position="246"/>
    </location>
</feature>